<dbReference type="InterPro" id="IPR002773">
    <property type="entry name" value="Deoxyhypusine_synthase"/>
</dbReference>
<proteinExistence type="inferred from homology"/>
<evidence type="ECO:0000256" key="3">
    <source>
        <dbReference type="ARBA" id="ARBA00005041"/>
    </source>
</evidence>
<protein>
    <recommendedName>
        <fullName evidence="5">deoxyhypusine synthase</fullName>
        <ecNumber evidence="5">2.5.1.46</ecNumber>
    </recommendedName>
</protein>
<evidence type="ECO:0000256" key="7">
    <source>
        <dbReference type="ARBA" id="ARBA00023027"/>
    </source>
</evidence>
<evidence type="ECO:0000256" key="5">
    <source>
        <dbReference type="ARBA" id="ARBA00012683"/>
    </source>
</evidence>
<dbReference type="SUPFAM" id="SSF52467">
    <property type="entry name" value="DHS-like NAD/FAD-binding domain"/>
    <property type="match status" value="1"/>
</dbReference>
<dbReference type="EMBL" id="GGMS01006879">
    <property type="protein sequence ID" value="MBY76082.1"/>
    <property type="molecule type" value="Transcribed_RNA"/>
</dbReference>
<dbReference type="Pfam" id="PF01916">
    <property type="entry name" value="DS"/>
    <property type="match status" value="1"/>
</dbReference>
<name>A0A2S2QFW8_9HEMI</name>
<dbReference type="NCBIfam" id="TIGR00321">
    <property type="entry name" value="dhys"/>
    <property type="match status" value="1"/>
</dbReference>
<accession>A0A2S2QFW8</accession>
<comment type="pathway">
    <text evidence="3">Protein modification; eIF5A hypusination.</text>
</comment>
<dbReference type="PANTHER" id="PTHR11703">
    <property type="entry name" value="DEOXYHYPUSINE SYNTHASE"/>
    <property type="match status" value="1"/>
</dbReference>
<dbReference type="AlphaFoldDB" id="A0A2S2QFW8"/>
<dbReference type="FunFam" id="3.40.910.10:FF:000001">
    <property type="entry name" value="Probable deoxyhypusine synthase"/>
    <property type="match status" value="1"/>
</dbReference>
<evidence type="ECO:0000256" key="2">
    <source>
        <dbReference type="ARBA" id="ARBA00001911"/>
    </source>
</evidence>
<comment type="similarity">
    <text evidence="4">Belongs to the deoxyhypusine synthase family.</text>
</comment>
<evidence type="ECO:0000256" key="4">
    <source>
        <dbReference type="ARBA" id="ARBA00009892"/>
    </source>
</evidence>
<evidence type="ECO:0000256" key="8">
    <source>
        <dbReference type="ARBA" id="ARBA00023256"/>
    </source>
</evidence>
<dbReference type="GO" id="GO:0005737">
    <property type="term" value="C:cytoplasm"/>
    <property type="evidence" value="ECO:0007669"/>
    <property type="project" value="TreeGrafter"/>
</dbReference>
<evidence type="ECO:0000256" key="1">
    <source>
        <dbReference type="ARBA" id="ARBA00000952"/>
    </source>
</evidence>
<comment type="cofactor">
    <cofactor evidence="2">
        <name>NAD(+)</name>
        <dbReference type="ChEBI" id="CHEBI:57540"/>
    </cofactor>
</comment>
<dbReference type="EC" id="2.5.1.46" evidence="5"/>
<organism evidence="9">
    <name type="scientific">Sipha flava</name>
    <name type="common">yellow sugarcane aphid</name>
    <dbReference type="NCBI Taxonomy" id="143950"/>
    <lineage>
        <taxon>Eukaryota</taxon>
        <taxon>Metazoa</taxon>
        <taxon>Ecdysozoa</taxon>
        <taxon>Arthropoda</taxon>
        <taxon>Hexapoda</taxon>
        <taxon>Insecta</taxon>
        <taxon>Pterygota</taxon>
        <taxon>Neoptera</taxon>
        <taxon>Paraneoptera</taxon>
        <taxon>Hemiptera</taxon>
        <taxon>Sternorrhyncha</taxon>
        <taxon>Aphidomorpha</taxon>
        <taxon>Aphidoidea</taxon>
        <taxon>Aphididae</taxon>
        <taxon>Sipha</taxon>
    </lineage>
</organism>
<dbReference type="InterPro" id="IPR036982">
    <property type="entry name" value="Deoxyhypusine_synthase_sf"/>
</dbReference>
<dbReference type="PANTHER" id="PTHR11703:SF0">
    <property type="entry name" value="DEOXYHYPUSINE SYNTHASE"/>
    <property type="match status" value="1"/>
</dbReference>
<gene>
    <name evidence="9" type="ORF">g.69134</name>
</gene>
<sequence length="364" mass="41038">MNLNSLLLFQLKIMEPQKASEAVLKKSVDISSENPTVKGYDWNNGIDYEKLLSIYRYSGFQATNFGLSVEQINKMLDEKEKPFEEDIYEEDEFIKRQSNCTIFLGYTSNMVSCGNRDAIRFIVQHKMVDCIVTTAGGVEEDLIKCLAPTFVGDFQLKGSILREDGINRIGNLLVPNNNYCQFENWVMPILDKMLEEQDIAWTPSKIIERLGLEINDEQSICYWAAKNKIPIFCPALTDGSLGDMMYFHSYRNPGLIIDILKDLRRLNTMAVKAANSGIIIIGGGLIKHHICNANMMRNGADYAVYLNTACEYDGSDSGARPDEAVSWGKIKTTASPVKIYGDATLIFPLLVGETFAKRYHNNKK</sequence>
<dbReference type="Gene3D" id="3.40.910.10">
    <property type="entry name" value="Deoxyhypusine synthase"/>
    <property type="match status" value="1"/>
</dbReference>
<keyword evidence="7" id="KW-0520">NAD</keyword>
<reference evidence="9" key="1">
    <citation type="submission" date="2018-04" db="EMBL/GenBank/DDBJ databases">
        <title>Transcriptome assembly of Sipha flava.</title>
        <authorList>
            <person name="Scully E.D."/>
            <person name="Geib S.M."/>
            <person name="Palmer N.A."/>
            <person name="Koch K."/>
            <person name="Bradshaw J."/>
            <person name="Heng-Moss T."/>
            <person name="Sarath G."/>
        </authorList>
    </citation>
    <scope>NUCLEOTIDE SEQUENCE</scope>
</reference>
<evidence type="ECO:0000256" key="6">
    <source>
        <dbReference type="ARBA" id="ARBA00022679"/>
    </source>
</evidence>
<dbReference type="GO" id="GO:0034038">
    <property type="term" value="F:deoxyhypusine synthase activity"/>
    <property type="evidence" value="ECO:0007669"/>
    <property type="project" value="UniProtKB-EC"/>
</dbReference>
<comment type="catalytic activity">
    <reaction evidence="1">
        <text>[eIF5A protein]-L-lysine + spermidine = [eIF5A protein]-deoxyhypusine + propane-1,3-diamine</text>
        <dbReference type="Rhea" id="RHEA:33299"/>
        <dbReference type="Rhea" id="RHEA-COMP:10143"/>
        <dbReference type="Rhea" id="RHEA-COMP:10144"/>
        <dbReference type="ChEBI" id="CHEBI:29969"/>
        <dbReference type="ChEBI" id="CHEBI:57484"/>
        <dbReference type="ChEBI" id="CHEBI:57834"/>
        <dbReference type="ChEBI" id="CHEBI:82657"/>
        <dbReference type="EC" id="2.5.1.46"/>
    </reaction>
</comment>
<dbReference type="InterPro" id="IPR029035">
    <property type="entry name" value="DHS-like_NAD/FAD-binding_dom"/>
</dbReference>
<keyword evidence="6" id="KW-0808">Transferase</keyword>
<evidence type="ECO:0000313" key="9">
    <source>
        <dbReference type="EMBL" id="MBY76082.1"/>
    </source>
</evidence>
<keyword evidence="8" id="KW-0386">Hypusine biosynthesis</keyword>